<protein>
    <recommendedName>
        <fullName evidence="6">TVP38/TMEM64 family membrane protein</fullName>
    </recommendedName>
</protein>
<evidence type="ECO:0000256" key="4">
    <source>
        <dbReference type="ARBA" id="ARBA00022989"/>
    </source>
</evidence>
<name>A0A2H0R0V7_9BACT</name>
<evidence type="ECO:0000313" key="8">
    <source>
        <dbReference type="EMBL" id="PIR40133.1"/>
    </source>
</evidence>
<evidence type="ECO:0000313" key="9">
    <source>
        <dbReference type="Proteomes" id="UP000230828"/>
    </source>
</evidence>
<feature type="transmembrane region" description="Helical" evidence="6">
    <location>
        <begin position="131"/>
        <end position="151"/>
    </location>
</feature>
<feature type="transmembrane region" description="Helical" evidence="6">
    <location>
        <begin position="163"/>
        <end position="182"/>
    </location>
</feature>
<comment type="caution">
    <text evidence="8">The sequence shown here is derived from an EMBL/GenBank/DDBJ whole genome shotgun (WGS) entry which is preliminary data.</text>
</comment>
<organism evidence="8 9">
    <name type="scientific">Candidatus Zambryskibacteria bacterium CG10_big_fil_rev_8_21_14_0_10_34_34</name>
    <dbReference type="NCBI Taxonomy" id="1975114"/>
    <lineage>
        <taxon>Bacteria</taxon>
        <taxon>Candidatus Zambryskiibacteriota</taxon>
    </lineage>
</organism>
<dbReference type="InterPro" id="IPR015414">
    <property type="entry name" value="TMEM64"/>
</dbReference>
<dbReference type="Proteomes" id="UP000230828">
    <property type="component" value="Unassembled WGS sequence"/>
</dbReference>
<evidence type="ECO:0000256" key="5">
    <source>
        <dbReference type="ARBA" id="ARBA00023136"/>
    </source>
</evidence>
<keyword evidence="2 6" id="KW-1003">Cell membrane</keyword>
<evidence type="ECO:0000256" key="2">
    <source>
        <dbReference type="ARBA" id="ARBA00022475"/>
    </source>
</evidence>
<keyword evidence="4 6" id="KW-1133">Transmembrane helix</keyword>
<feature type="transmembrane region" description="Helical" evidence="6">
    <location>
        <begin position="69"/>
        <end position="99"/>
    </location>
</feature>
<accession>A0A2H0R0V7</accession>
<sequence>MSWEKLQNIFFIVFLILIIGSLFIYQIFGSNFDLGEIREYLKNFGIWAPFIFILIYIVGTIFIPSTPFMAIAGLLFGFGYGLVYTIIGGFLSSFLVFIISRKLGQKRVESILKNKYLKYINKYNGKLGKNAILDLVILRIIPIMPFNVLNILMGVSKIKTKDYIIGTLFGIIPSNVLAVYFGHLMTKIL</sequence>
<comment type="similarity">
    <text evidence="6">Belongs to the TVP38/TMEM64 family.</text>
</comment>
<evidence type="ECO:0000256" key="1">
    <source>
        <dbReference type="ARBA" id="ARBA00004651"/>
    </source>
</evidence>
<proteinExistence type="inferred from homology"/>
<evidence type="ECO:0000256" key="3">
    <source>
        <dbReference type="ARBA" id="ARBA00022692"/>
    </source>
</evidence>
<dbReference type="InterPro" id="IPR032816">
    <property type="entry name" value="VTT_dom"/>
</dbReference>
<dbReference type="GO" id="GO:0005886">
    <property type="term" value="C:plasma membrane"/>
    <property type="evidence" value="ECO:0007669"/>
    <property type="project" value="UniProtKB-SubCell"/>
</dbReference>
<feature type="domain" description="VTT" evidence="7">
    <location>
        <begin position="63"/>
        <end position="183"/>
    </location>
</feature>
<feature type="transmembrane region" description="Helical" evidence="6">
    <location>
        <begin position="6"/>
        <end position="28"/>
    </location>
</feature>
<evidence type="ECO:0000259" key="7">
    <source>
        <dbReference type="Pfam" id="PF09335"/>
    </source>
</evidence>
<gene>
    <name evidence="8" type="ORF">COV33_01415</name>
</gene>
<keyword evidence="5 6" id="KW-0472">Membrane</keyword>
<evidence type="ECO:0000256" key="6">
    <source>
        <dbReference type="RuleBase" id="RU366058"/>
    </source>
</evidence>
<dbReference type="PANTHER" id="PTHR12677">
    <property type="entry name" value="GOLGI APPARATUS MEMBRANE PROTEIN TVP38-RELATED"/>
    <property type="match status" value="1"/>
</dbReference>
<dbReference type="AlphaFoldDB" id="A0A2H0R0V7"/>
<reference evidence="8 9" key="1">
    <citation type="submission" date="2017-09" db="EMBL/GenBank/DDBJ databases">
        <title>Depth-based differentiation of microbial function through sediment-hosted aquifers and enrichment of novel symbionts in the deep terrestrial subsurface.</title>
        <authorList>
            <person name="Probst A.J."/>
            <person name="Ladd B."/>
            <person name="Jarett J.K."/>
            <person name="Geller-Mcgrath D.E."/>
            <person name="Sieber C.M."/>
            <person name="Emerson J.B."/>
            <person name="Anantharaman K."/>
            <person name="Thomas B.C."/>
            <person name="Malmstrom R."/>
            <person name="Stieglmeier M."/>
            <person name="Klingl A."/>
            <person name="Woyke T."/>
            <person name="Ryan C.M."/>
            <person name="Banfield J.F."/>
        </authorList>
    </citation>
    <scope>NUCLEOTIDE SEQUENCE [LARGE SCALE GENOMIC DNA]</scope>
    <source>
        <strain evidence="8">CG10_big_fil_rev_8_21_14_0_10_34_34</strain>
    </source>
</reference>
<dbReference type="EMBL" id="PCXM01000026">
    <property type="protein sequence ID" value="PIR40133.1"/>
    <property type="molecule type" value="Genomic_DNA"/>
</dbReference>
<dbReference type="PANTHER" id="PTHR12677:SF59">
    <property type="entry name" value="GOLGI APPARATUS MEMBRANE PROTEIN TVP38-RELATED"/>
    <property type="match status" value="1"/>
</dbReference>
<comment type="subcellular location">
    <subcellularLocation>
        <location evidence="1 6">Cell membrane</location>
        <topology evidence="1 6">Multi-pass membrane protein</topology>
    </subcellularLocation>
</comment>
<feature type="transmembrane region" description="Helical" evidence="6">
    <location>
        <begin position="40"/>
        <end position="63"/>
    </location>
</feature>
<dbReference type="Pfam" id="PF09335">
    <property type="entry name" value="VTT_dom"/>
    <property type="match status" value="1"/>
</dbReference>
<keyword evidence="3 6" id="KW-0812">Transmembrane</keyword>